<dbReference type="OrthoDB" id="9801785at2"/>
<evidence type="ECO:0000256" key="1">
    <source>
        <dbReference type="ARBA" id="ARBA00023002"/>
    </source>
</evidence>
<evidence type="ECO:0000256" key="2">
    <source>
        <dbReference type="ARBA" id="ARBA00023445"/>
    </source>
</evidence>
<dbReference type="PANTHER" id="PTHR10366">
    <property type="entry name" value="NAD DEPENDENT EPIMERASE/DEHYDRATASE"/>
    <property type="match status" value="1"/>
</dbReference>
<dbReference type="RefSeq" id="WP_109922493.1">
    <property type="nucleotide sequence ID" value="NZ_QGLF01000005.1"/>
</dbReference>
<dbReference type="InterPro" id="IPR036291">
    <property type="entry name" value="NAD(P)-bd_dom_sf"/>
</dbReference>
<dbReference type="InterPro" id="IPR050425">
    <property type="entry name" value="NAD(P)_dehydrat-like"/>
</dbReference>
<dbReference type="Proteomes" id="UP000246077">
    <property type="component" value="Unassembled WGS sequence"/>
</dbReference>
<accession>A0A317DVT0</accession>
<keyword evidence="1" id="KW-0560">Oxidoreductase</keyword>
<dbReference type="Gene3D" id="3.40.50.720">
    <property type="entry name" value="NAD(P)-binding Rossmann-like Domain"/>
    <property type="match status" value="1"/>
</dbReference>
<dbReference type="AlphaFoldDB" id="A0A317DVT0"/>
<comment type="caution">
    <text evidence="4">The sequence shown here is derived from an EMBL/GenBank/DDBJ whole genome shotgun (WGS) entry which is preliminary data.</text>
</comment>
<evidence type="ECO:0000313" key="5">
    <source>
        <dbReference type="Proteomes" id="UP000246077"/>
    </source>
</evidence>
<dbReference type="GO" id="GO:0016616">
    <property type="term" value="F:oxidoreductase activity, acting on the CH-OH group of donors, NAD or NADP as acceptor"/>
    <property type="evidence" value="ECO:0007669"/>
    <property type="project" value="TreeGrafter"/>
</dbReference>
<organism evidence="4 5">
    <name type="scientific">Zavarzinia compransoris</name>
    <dbReference type="NCBI Taxonomy" id="1264899"/>
    <lineage>
        <taxon>Bacteria</taxon>
        <taxon>Pseudomonadati</taxon>
        <taxon>Pseudomonadota</taxon>
        <taxon>Alphaproteobacteria</taxon>
        <taxon>Rhodospirillales</taxon>
        <taxon>Zavarziniaceae</taxon>
        <taxon>Zavarzinia</taxon>
    </lineage>
</organism>
<sequence>MSSAMAKGDLCLVTGVSGYLGSRLARDLLERGFRVRGTVRRLDDAERNRVLCGILPGIELAAADLRAPGGWAAAMAGVDWVFHVASPQAVPTETDRTGGALSGTEFVLAAAFAAGTVKKIVVTSSEAAIAYGYPRSRRHFTEDDWTDLSGAAGRFDYFRSKTLAERLAWDMARDPLRNPRGVPLATVCPGFIIGPSLVPWARYSLQTIKDMIDRKPPFSIDMTGHSVDVRDCAAMHIAVMDDAATDGRRHFCFGMVGKVVETPRIIRALYGRRGLNPGTFVLPTWVLFLLKPFVADIGVLYGKLGHANVYETKWPGVYAYRHTDPRASIRDTIESMAAHGWITLR</sequence>
<reference evidence="5" key="1">
    <citation type="submission" date="2018-05" db="EMBL/GenBank/DDBJ databases">
        <title>Zavarzinia sp. HR-AS.</title>
        <authorList>
            <person name="Lee Y."/>
            <person name="Jeon C.O."/>
        </authorList>
    </citation>
    <scope>NUCLEOTIDE SEQUENCE [LARGE SCALE GENOMIC DNA]</scope>
    <source>
        <strain evidence="5">DSM 1231</strain>
    </source>
</reference>
<evidence type="ECO:0000259" key="3">
    <source>
        <dbReference type="Pfam" id="PF01370"/>
    </source>
</evidence>
<dbReference type="PANTHER" id="PTHR10366:SF564">
    <property type="entry name" value="STEROL-4-ALPHA-CARBOXYLATE 3-DEHYDROGENASE, DECARBOXYLATING"/>
    <property type="match status" value="1"/>
</dbReference>
<dbReference type="SUPFAM" id="SSF51735">
    <property type="entry name" value="NAD(P)-binding Rossmann-fold domains"/>
    <property type="match status" value="1"/>
</dbReference>
<dbReference type="EMBL" id="QGLF01000005">
    <property type="protein sequence ID" value="PWR18807.1"/>
    <property type="molecule type" value="Genomic_DNA"/>
</dbReference>
<dbReference type="Pfam" id="PF01370">
    <property type="entry name" value="Epimerase"/>
    <property type="match status" value="1"/>
</dbReference>
<protein>
    <recommendedName>
        <fullName evidence="3">NAD-dependent epimerase/dehydratase domain-containing protein</fullName>
    </recommendedName>
</protein>
<keyword evidence="5" id="KW-1185">Reference proteome</keyword>
<evidence type="ECO:0000313" key="4">
    <source>
        <dbReference type="EMBL" id="PWR18807.1"/>
    </source>
</evidence>
<gene>
    <name evidence="4" type="ORF">DKG75_17660</name>
</gene>
<dbReference type="InterPro" id="IPR001509">
    <property type="entry name" value="Epimerase_deHydtase"/>
</dbReference>
<proteinExistence type="inferred from homology"/>
<name>A0A317DVT0_9PROT</name>
<feature type="domain" description="NAD-dependent epimerase/dehydratase" evidence="3">
    <location>
        <begin position="12"/>
        <end position="175"/>
    </location>
</feature>
<comment type="similarity">
    <text evidence="2">Belongs to the NAD(P)-dependent epimerase/dehydratase family. Dihydroflavonol-4-reductase subfamily.</text>
</comment>